<sequence length="249" mass="27346">MKSKIKMPKMDKLLNDKNVLYIIFVVAILNVLGYLITNNLEAVVFFLIVGFLSTYFSKNMIVVLIISIVLTSIFATTRNPKVIYTTKEGMETMSDETIEGKKNIGKSMDKDAKKVDKDAQKEKVGQDVTSAGVNAGTTAATEGMDGIEGEPQNQSKTKGKGNRIDYANTLEKAYENLQTTIGEGGIEGLTQQTSGLLNQQKELMDNIKSMEPFLKTAEGFLNNLDLSGLENIGNMMSKFTGKKEDSNSQ</sequence>
<proteinExistence type="predicted"/>
<evidence type="ECO:0000256" key="1">
    <source>
        <dbReference type="SAM" id="MobiDB-lite"/>
    </source>
</evidence>
<reference evidence="3" key="1">
    <citation type="journal article" date="2020" name="Nature">
        <title>Giant virus diversity and host interactions through global metagenomics.</title>
        <authorList>
            <person name="Schulz F."/>
            <person name="Roux S."/>
            <person name="Paez-Espino D."/>
            <person name="Jungbluth S."/>
            <person name="Walsh D.A."/>
            <person name="Denef V.J."/>
            <person name="McMahon K.D."/>
            <person name="Konstantinidis K.T."/>
            <person name="Eloe-Fadrosh E.A."/>
            <person name="Kyrpides N.C."/>
            <person name="Woyke T."/>
        </authorList>
    </citation>
    <scope>NUCLEOTIDE SEQUENCE</scope>
    <source>
        <strain evidence="3">GVMAG-M-3300021185-45</strain>
    </source>
</reference>
<organism evidence="3">
    <name type="scientific">viral metagenome</name>
    <dbReference type="NCBI Taxonomy" id="1070528"/>
    <lineage>
        <taxon>unclassified sequences</taxon>
        <taxon>metagenomes</taxon>
        <taxon>organismal metagenomes</taxon>
    </lineage>
</organism>
<dbReference type="AlphaFoldDB" id="A0A6C0CHK5"/>
<accession>A0A6C0CHK5</accession>
<evidence type="ECO:0000313" key="3">
    <source>
        <dbReference type="EMBL" id="QHT04266.1"/>
    </source>
</evidence>
<keyword evidence="2" id="KW-0472">Membrane</keyword>
<feature type="compositionally biased region" description="Polar residues" evidence="1">
    <location>
        <begin position="127"/>
        <end position="140"/>
    </location>
</feature>
<feature type="transmembrane region" description="Helical" evidence="2">
    <location>
        <begin position="42"/>
        <end position="75"/>
    </location>
</feature>
<feature type="compositionally biased region" description="Basic and acidic residues" evidence="1">
    <location>
        <begin position="108"/>
        <end position="125"/>
    </location>
</feature>
<keyword evidence="2" id="KW-1133">Transmembrane helix</keyword>
<protein>
    <submittedName>
        <fullName evidence="3">Uncharacterized protein</fullName>
    </submittedName>
</protein>
<feature type="transmembrane region" description="Helical" evidence="2">
    <location>
        <begin position="20"/>
        <end position="36"/>
    </location>
</feature>
<name>A0A6C0CHK5_9ZZZZ</name>
<feature type="region of interest" description="Disordered" evidence="1">
    <location>
        <begin position="108"/>
        <end position="161"/>
    </location>
</feature>
<keyword evidence="2" id="KW-0812">Transmembrane</keyword>
<dbReference type="EMBL" id="MN739425">
    <property type="protein sequence ID" value="QHT04266.1"/>
    <property type="molecule type" value="Genomic_DNA"/>
</dbReference>
<evidence type="ECO:0000256" key="2">
    <source>
        <dbReference type="SAM" id="Phobius"/>
    </source>
</evidence>